<evidence type="ECO:0000313" key="3">
    <source>
        <dbReference type="EMBL" id="KAJ5104548.1"/>
    </source>
</evidence>
<evidence type="ECO:0000259" key="2">
    <source>
        <dbReference type="Pfam" id="PF13391"/>
    </source>
</evidence>
<feature type="compositionally biased region" description="Polar residues" evidence="1">
    <location>
        <begin position="12"/>
        <end position="24"/>
    </location>
</feature>
<feature type="region of interest" description="Disordered" evidence="1">
    <location>
        <begin position="1"/>
        <end position="26"/>
    </location>
</feature>
<reference evidence="3" key="2">
    <citation type="journal article" date="2023" name="IMA Fungus">
        <title>Comparative genomic study of the Penicillium genus elucidates a diverse pangenome and 15 lateral gene transfer events.</title>
        <authorList>
            <person name="Petersen C."/>
            <person name="Sorensen T."/>
            <person name="Nielsen M.R."/>
            <person name="Sondergaard T.E."/>
            <person name="Sorensen J.L."/>
            <person name="Fitzpatrick D.A."/>
            <person name="Frisvad J.C."/>
            <person name="Nielsen K.L."/>
        </authorList>
    </citation>
    <scope>NUCLEOTIDE SEQUENCE</scope>
    <source>
        <strain evidence="3">IBT 34128</strain>
    </source>
</reference>
<evidence type="ECO:0000256" key="1">
    <source>
        <dbReference type="SAM" id="MobiDB-lite"/>
    </source>
</evidence>
<protein>
    <recommendedName>
        <fullName evidence="2">HNH nuclease domain-containing protein</fullName>
    </recommendedName>
</protein>
<name>A0A9W9KGC0_9EURO</name>
<dbReference type="OrthoDB" id="5416097at2759"/>
<feature type="region of interest" description="Disordered" evidence="1">
    <location>
        <begin position="124"/>
        <end position="145"/>
    </location>
</feature>
<dbReference type="Pfam" id="PF13391">
    <property type="entry name" value="HNH_2"/>
    <property type="match status" value="1"/>
</dbReference>
<feature type="region of interest" description="Disordered" evidence="1">
    <location>
        <begin position="344"/>
        <end position="366"/>
    </location>
</feature>
<reference evidence="3" key="1">
    <citation type="submission" date="2022-11" db="EMBL/GenBank/DDBJ databases">
        <authorList>
            <person name="Petersen C."/>
        </authorList>
    </citation>
    <scope>NUCLEOTIDE SEQUENCE</scope>
    <source>
        <strain evidence="3">IBT 34128</strain>
    </source>
</reference>
<organism evidence="3 4">
    <name type="scientific">Penicillium alfredii</name>
    <dbReference type="NCBI Taxonomy" id="1506179"/>
    <lineage>
        <taxon>Eukaryota</taxon>
        <taxon>Fungi</taxon>
        <taxon>Dikarya</taxon>
        <taxon>Ascomycota</taxon>
        <taxon>Pezizomycotina</taxon>
        <taxon>Eurotiomycetes</taxon>
        <taxon>Eurotiomycetidae</taxon>
        <taxon>Eurotiales</taxon>
        <taxon>Aspergillaceae</taxon>
        <taxon>Penicillium</taxon>
    </lineage>
</organism>
<feature type="compositionally biased region" description="Low complexity" evidence="1">
    <location>
        <begin position="124"/>
        <end position="139"/>
    </location>
</feature>
<feature type="domain" description="HNH nuclease" evidence="2">
    <location>
        <begin position="150"/>
        <end position="237"/>
    </location>
</feature>
<accession>A0A9W9KGC0</accession>
<comment type="caution">
    <text evidence="3">The sequence shown here is derived from an EMBL/GenBank/DDBJ whole genome shotgun (WGS) entry which is preliminary data.</text>
</comment>
<keyword evidence="4" id="KW-1185">Reference proteome</keyword>
<dbReference type="InterPro" id="IPR003615">
    <property type="entry name" value="HNH_nuc"/>
</dbReference>
<feature type="compositionally biased region" description="Acidic residues" evidence="1">
    <location>
        <begin position="344"/>
        <end position="357"/>
    </location>
</feature>
<dbReference type="GeneID" id="81391645"/>
<sequence>MSQLADKPPSSEVANTSPVPNGNHTIRRTRSSTMIHIIDERFNNRSAERTALLRQLKKALQGRDVSVQFWACVQVCDLSKLEFLVELAGLSPKAMDIITDLCCTLPYKWIQRPSPFDDLRTISTASASGSQQTSSRSARNGARERDGHKCVITGTRKVYQVAPIFPSHGGSEAVSDDSSAPTIWKFVDVFWNRATAERWHKAAFNALDDFESANGCTNLICLRNDLRAAWANGLFALRPVFVSPDSTEMEVEFHWQPKQFHEPYDHVDVLKVPISSEGVSSVEGLLVVRSTKENGFLPIESGDRFMLRTDDPKSRPLPSYDLLDMQWHLNRIVAMSAAPEIFNEDDDEDEEDDEDDSCTAKPLYRQPPSDVLDWIQYPSSSSSSCDGSIDNNNLYPVVSTVTGGCVGTLAEWMEDLDCSFATRTGSVGLVARPLTDHSRVMRRTVNDDLREP</sequence>
<dbReference type="AlphaFoldDB" id="A0A9W9KGC0"/>
<proteinExistence type="predicted"/>
<dbReference type="Proteomes" id="UP001141434">
    <property type="component" value="Unassembled WGS sequence"/>
</dbReference>
<evidence type="ECO:0000313" key="4">
    <source>
        <dbReference type="Proteomes" id="UP001141434"/>
    </source>
</evidence>
<gene>
    <name evidence="3" type="ORF">NUU61_001895</name>
</gene>
<dbReference type="EMBL" id="JAPMSZ010000004">
    <property type="protein sequence ID" value="KAJ5104548.1"/>
    <property type="molecule type" value="Genomic_DNA"/>
</dbReference>
<dbReference type="RefSeq" id="XP_056513544.1">
    <property type="nucleotide sequence ID" value="XM_056652477.1"/>
</dbReference>